<dbReference type="PANTHER" id="PTHR30487">
    <property type="entry name" value="TYPE 4 PREPILIN-LIKE PROTEINS LEADER PEPTIDE-PROCESSING ENZYME"/>
    <property type="match status" value="1"/>
</dbReference>
<dbReference type="InterPro" id="IPR050882">
    <property type="entry name" value="Prepilin_peptidase/N-MTase"/>
</dbReference>
<dbReference type="Pfam" id="PF01478">
    <property type="entry name" value="Peptidase_A24"/>
    <property type="match status" value="1"/>
</dbReference>
<keyword evidence="5 7" id="KW-1133">Transmembrane helix</keyword>
<dbReference type="RefSeq" id="WP_077197705.1">
    <property type="nucleotide sequence ID" value="NZ_LBFC01000002.1"/>
</dbReference>
<feature type="transmembrane region" description="Helical" evidence="7">
    <location>
        <begin position="6"/>
        <end position="25"/>
    </location>
</feature>
<evidence type="ECO:0000256" key="3">
    <source>
        <dbReference type="ARBA" id="ARBA00022475"/>
    </source>
</evidence>
<feature type="domain" description="Prepilin type IV endopeptidase peptidase" evidence="8">
    <location>
        <begin position="103"/>
        <end position="204"/>
    </location>
</feature>
<protein>
    <submittedName>
        <fullName evidence="10">Peptidase A24</fullName>
    </submittedName>
</protein>
<feature type="transmembrane region" description="Helical" evidence="7">
    <location>
        <begin position="210"/>
        <end position="229"/>
    </location>
</feature>
<comment type="subcellular location">
    <subcellularLocation>
        <location evidence="1">Cell membrane</location>
        <topology evidence="1">Multi-pass membrane protein</topology>
    </subcellularLocation>
</comment>
<evidence type="ECO:0000256" key="1">
    <source>
        <dbReference type="ARBA" id="ARBA00004651"/>
    </source>
</evidence>
<dbReference type="Pfam" id="PF06750">
    <property type="entry name" value="A24_N_bact"/>
    <property type="match status" value="1"/>
</dbReference>
<gene>
    <name evidence="10" type="ORF">XJ44_00395</name>
</gene>
<dbReference type="EMBL" id="LBFC01000002">
    <property type="protein sequence ID" value="ONN28041.1"/>
    <property type="molecule type" value="Genomic_DNA"/>
</dbReference>
<feature type="transmembrane region" description="Helical" evidence="7">
    <location>
        <begin position="72"/>
        <end position="91"/>
    </location>
</feature>
<evidence type="ECO:0000259" key="8">
    <source>
        <dbReference type="Pfam" id="PF01478"/>
    </source>
</evidence>
<organism evidence="10 11">
    <name type="scientific">Thermosipho affectus</name>
    <dbReference type="NCBI Taxonomy" id="660294"/>
    <lineage>
        <taxon>Bacteria</taxon>
        <taxon>Thermotogati</taxon>
        <taxon>Thermotogota</taxon>
        <taxon>Thermotogae</taxon>
        <taxon>Thermotogales</taxon>
        <taxon>Fervidobacteriaceae</taxon>
        <taxon>Thermosipho</taxon>
    </lineage>
</organism>
<evidence type="ECO:0000313" key="10">
    <source>
        <dbReference type="EMBL" id="ONN28041.1"/>
    </source>
</evidence>
<keyword evidence="4 7" id="KW-0812">Transmembrane</keyword>
<sequence length="232" mass="27464">MWYFVNFVLGVIFGSFLNVILYRSVEGLKVNDPPRSFCPYCKVEIKWYDNIPLLSYILLGGRCRNCGVKIPFRYFFVELFTGIMFLVHSVFFTRFESLILDIMIFSVVVVVYVDMKILMIPDFTWVLLWISAILDLIRNQYFWYLRIISLTLMLSIFLLLKKFYKDELGEGDIYLIVPFSFLLSLPFSIYHLLLSSVLGLLFSLIRKKKIIPFGPFISISGYLLYFFMLKYF</sequence>
<proteinExistence type="inferred from homology"/>
<evidence type="ECO:0000256" key="6">
    <source>
        <dbReference type="ARBA" id="ARBA00023136"/>
    </source>
</evidence>
<evidence type="ECO:0000313" key="11">
    <source>
        <dbReference type="Proteomes" id="UP000242616"/>
    </source>
</evidence>
<dbReference type="PANTHER" id="PTHR30487:SF0">
    <property type="entry name" value="PREPILIN LEADER PEPTIDASE_N-METHYLTRANSFERASE-RELATED"/>
    <property type="match status" value="1"/>
</dbReference>
<evidence type="ECO:0000256" key="5">
    <source>
        <dbReference type="ARBA" id="ARBA00022989"/>
    </source>
</evidence>
<name>A0ABX3IJN5_9BACT</name>
<evidence type="ECO:0000256" key="2">
    <source>
        <dbReference type="ARBA" id="ARBA00005801"/>
    </source>
</evidence>
<dbReference type="InterPro" id="IPR010627">
    <property type="entry name" value="Prepilin_pept_A24_N"/>
</dbReference>
<dbReference type="InterPro" id="IPR000045">
    <property type="entry name" value="Prepilin_IV_endopep_pep"/>
</dbReference>
<evidence type="ECO:0000259" key="9">
    <source>
        <dbReference type="Pfam" id="PF06750"/>
    </source>
</evidence>
<keyword evidence="11" id="KW-1185">Reference proteome</keyword>
<accession>A0ABX3IJN5</accession>
<reference evidence="10 11" key="1">
    <citation type="submission" date="2015-06" db="EMBL/GenBank/DDBJ databases">
        <title>Genome sequencing of Thermotogales isolates from hydrothermal vents.</title>
        <authorList>
            <person name="Haverkamp T.H."/>
            <person name="Kublanov I.V."/>
            <person name="Nesbo C.L."/>
        </authorList>
    </citation>
    <scope>NUCLEOTIDE SEQUENCE [LARGE SCALE GENOMIC DNA]</scope>
    <source>
        <strain evidence="11">ik275mar</strain>
    </source>
</reference>
<dbReference type="Proteomes" id="UP000242616">
    <property type="component" value="Unassembled WGS sequence"/>
</dbReference>
<keyword evidence="3" id="KW-1003">Cell membrane</keyword>
<keyword evidence="6 7" id="KW-0472">Membrane</keyword>
<feature type="transmembrane region" description="Helical" evidence="7">
    <location>
        <begin position="143"/>
        <end position="160"/>
    </location>
</feature>
<evidence type="ECO:0000256" key="4">
    <source>
        <dbReference type="ARBA" id="ARBA00022692"/>
    </source>
</evidence>
<feature type="transmembrane region" description="Helical" evidence="7">
    <location>
        <begin position="172"/>
        <end position="190"/>
    </location>
</feature>
<feature type="domain" description="Prepilin peptidase A24 N-terminal" evidence="9">
    <location>
        <begin position="8"/>
        <end position="89"/>
    </location>
</feature>
<comment type="similarity">
    <text evidence="2">Belongs to the peptidase A24 family.</text>
</comment>
<comment type="caution">
    <text evidence="10">The sequence shown here is derived from an EMBL/GenBank/DDBJ whole genome shotgun (WGS) entry which is preliminary data.</text>
</comment>
<evidence type="ECO:0000256" key="7">
    <source>
        <dbReference type="SAM" id="Phobius"/>
    </source>
</evidence>